<keyword evidence="1" id="KW-0812">Transmembrane</keyword>
<name>A0A4W4FY12_ELEEL</name>
<dbReference type="Pfam" id="PF12166">
    <property type="entry name" value="Piezo_cap"/>
    <property type="match status" value="1"/>
</dbReference>
<dbReference type="InterPro" id="IPR027272">
    <property type="entry name" value="Piezo"/>
</dbReference>
<feature type="domain" description="Piezo non-specific cation channel cap" evidence="2">
    <location>
        <begin position="101"/>
        <end position="155"/>
    </location>
</feature>
<dbReference type="GeneTree" id="ENSGT00940000164142"/>
<reference evidence="4" key="3">
    <citation type="submission" date="2020-05" db="EMBL/GenBank/DDBJ databases">
        <title>Electrophorus electricus (electric eel) genome, fEleEle1, primary haplotype.</title>
        <authorList>
            <person name="Myers G."/>
            <person name="Meyer A."/>
            <person name="Fedrigo O."/>
            <person name="Formenti G."/>
            <person name="Rhie A."/>
            <person name="Tracey A."/>
            <person name="Sims Y."/>
            <person name="Jarvis E.D."/>
        </authorList>
    </citation>
    <scope>NUCLEOTIDE SEQUENCE [LARGE SCALE GENOMIC DNA]</scope>
</reference>
<evidence type="ECO:0008006" key="6">
    <source>
        <dbReference type="Google" id="ProtNLM"/>
    </source>
</evidence>
<dbReference type="GO" id="GO:0008381">
    <property type="term" value="F:mechanosensitive monoatomic ion channel activity"/>
    <property type="evidence" value="ECO:0007669"/>
    <property type="project" value="InterPro"/>
</dbReference>
<feature type="transmembrane region" description="Helical" evidence="1">
    <location>
        <begin position="12"/>
        <end position="31"/>
    </location>
</feature>
<reference evidence="4" key="5">
    <citation type="submission" date="2025-09" db="UniProtKB">
        <authorList>
            <consortium name="Ensembl"/>
        </authorList>
    </citation>
    <scope>IDENTIFICATION</scope>
</reference>
<feature type="domain" description="Piezo THU9 and anchor" evidence="3">
    <location>
        <begin position="29"/>
        <end position="63"/>
    </location>
</feature>
<evidence type="ECO:0000313" key="5">
    <source>
        <dbReference type="Proteomes" id="UP000314983"/>
    </source>
</evidence>
<keyword evidence="1" id="KW-1133">Transmembrane helix</keyword>
<organism evidence="4 5">
    <name type="scientific">Electrophorus electricus</name>
    <name type="common">Electric eel</name>
    <name type="synonym">Gymnotus electricus</name>
    <dbReference type="NCBI Taxonomy" id="8005"/>
    <lineage>
        <taxon>Eukaryota</taxon>
        <taxon>Metazoa</taxon>
        <taxon>Chordata</taxon>
        <taxon>Craniata</taxon>
        <taxon>Vertebrata</taxon>
        <taxon>Euteleostomi</taxon>
        <taxon>Actinopterygii</taxon>
        <taxon>Neopterygii</taxon>
        <taxon>Teleostei</taxon>
        <taxon>Ostariophysi</taxon>
        <taxon>Gymnotiformes</taxon>
        <taxon>Gymnotoidei</taxon>
        <taxon>Gymnotidae</taxon>
        <taxon>Electrophorus</taxon>
    </lineage>
</organism>
<dbReference type="Proteomes" id="UP000314983">
    <property type="component" value="Chromosome 18"/>
</dbReference>
<dbReference type="PANTHER" id="PTHR47049:SF7">
    <property type="entry name" value="PIEZO-TYPE MECHANOSENSITIVE ION CHANNEL COMPONENT 2 ISOFORM X1"/>
    <property type="match status" value="1"/>
</dbReference>
<dbReference type="GO" id="GO:0016020">
    <property type="term" value="C:membrane"/>
    <property type="evidence" value="ECO:0007669"/>
    <property type="project" value="InterPro"/>
</dbReference>
<keyword evidence="1" id="KW-0472">Membrane</keyword>
<reference evidence="5" key="1">
    <citation type="journal article" date="2014" name="Science">
        <title>Nonhuman genetics. Genomic basis for the convergent evolution of electric organs.</title>
        <authorList>
            <person name="Gallant J.R."/>
            <person name="Traeger L.L."/>
            <person name="Volkening J.D."/>
            <person name="Moffett H."/>
            <person name="Chen P.H."/>
            <person name="Novina C.D."/>
            <person name="Phillips G.N.Jr."/>
            <person name="Anand R."/>
            <person name="Wells G.B."/>
            <person name="Pinch M."/>
            <person name="Guth R."/>
            <person name="Unguez G.A."/>
            <person name="Albert J.S."/>
            <person name="Zakon H.H."/>
            <person name="Samanta M.P."/>
            <person name="Sussman M.R."/>
        </authorList>
    </citation>
    <scope>NUCLEOTIDE SEQUENCE [LARGE SCALE GENOMIC DNA]</scope>
</reference>
<protein>
    <recommendedName>
        <fullName evidence="6">Piezo non-specific cation channel R-Ras-binding domain-containing protein</fullName>
    </recommendedName>
</protein>
<dbReference type="Ensembl" id="ENSEEET00000030336.2">
    <property type="protein sequence ID" value="ENSEEEP00000029986.2"/>
    <property type="gene ID" value="ENSEEEG00000014361.2"/>
</dbReference>
<proteinExistence type="predicted"/>
<accession>A0A4W4FY12</accession>
<evidence type="ECO:0000256" key="1">
    <source>
        <dbReference type="SAM" id="Phobius"/>
    </source>
</evidence>
<dbReference type="AlphaFoldDB" id="A0A4W4FY12"/>
<reference evidence="4" key="4">
    <citation type="submission" date="2025-08" db="UniProtKB">
        <authorList>
            <consortium name="Ensembl"/>
        </authorList>
    </citation>
    <scope>IDENTIFICATION</scope>
</reference>
<reference evidence="5" key="2">
    <citation type="journal article" date="2017" name="Sci. Adv.">
        <title>A tail of two voltages: Proteomic comparison of the three electric organs of the electric eel.</title>
        <authorList>
            <person name="Traeger L.L."/>
            <person name="Sabat G."/>
            <person name="Barrett-Wilt G.A."/>
            <person name="Wells G.B."/>
            <person name="Sussman M.R."/>
        </authorList>
    </citation>
    <scope>NUCLEOTIDE SEQUENCE [LARGE SCALE GENOMIC DNA]</scope>
</reference>
<evidence type="ECO:0000259" key="3">
    <source>
        <dbReference type="Pfam" id="PF24874"/>
    </source>
</evidence>
<evidence type="ECO:0000259" key="2">
    <source>
        <dbReference type="Pfam" id="PF12166"/>
    </source>
</evidence>
<keyword evidence="5" id="KW-1185">Reference proteome</keyword>
<feature type="transmembrane region" description="Helical" evidence="1">
    <location>
        <begin position="43"/>
        <end position="65"/>
    </location>
</feature>
<evidence type="ECO:0000313" key="4">
    <source>
        <dbReference type="Ensembl" id="ENSEEEP00000029986.2"/>
    </source>
</evidence>
<dbReference type="InterPro" id="IPR031334">
    <property type="entry name" value="Piezo_cap_dom"/>
</dbReference>
<sequence>LETIGFSTKPSQILHIPFLITYCFGSCPSLSGSKKKKVVKYGMGGLIIFALICIVWFPLLFMSLVKSVAGVTNQPLDVSIQLSIAGYEPLFTMSAQEQNLVPYSESAYHKMTNIYATQPSAMQFIVNYMAEDIVIAKIKSDASLLWSISPASREKNLMNVDFFFFFFAKMCSYVSQTGRYHAFTILHLVISGRIIENLLPKYIRGSSGPEAKMPHRLIIGKHHGALHVSGACDW</sequence>
<dbReference type="Pfam" id="PF24874">
    <property type="entry name" value="Piezo_THU9_anchor"/>
    <property type="match status" value="1"/>
</dbReference>
<dbReference type="InterPro" id="IPR056770">
    <property type="entry name" value="Piezo_THU9_anchor"/>
</dbReference>
<dbReference type="PANTHER" id="PTHR47049">
    <property type="entry name" value="PIEZO-TYPE MECHANOSENSITIVE ION CHANNEL HOMOLOG"/>
    <property type="match status" value="1"/>
</dbReference>